<feature type="domain" description="Carrier" evidence="3">
    <location>
        <begin position="348"/>
        <end position="425"/>
    </location>
</feature>
<dbReference type="InterPro" id="IPR057326">
    <property type="entry name" value="KR_dom"/>
</dbReference>
<sequence>MTIEADFKFSGYGNAAKYGFREMAGDVVMRDVYPDKPCVSLKRMRCIAVAGTGEKQASTLESIPGKFYSKESWETAEDLCFHRDADGVRVLHHSPSDCRNGNLEVTEPTANGCTSHDEILILQHQNSSDKARNFAACLRRNLEDQAVNVKIWKKNELPPIKGVFQCAMVLQDSLFETMSHNQWTHSIRPKVQGSWNLHSLLPEDLDFFIMLSSFAALFGNRSPNYAAGGAYQDALAHYRRTLGRKGVSVDLGIMRDIGAIAEKGSTDYLRKWELPFGTPGDASTGRIMHGLLNRKLVQGAGVRTPFYFSDPRFSRLIGSGTEDPSAATPMKEAASLRDRLAHAKNSFEAGKLIQDALLAQVAKLFQVDVSEIDDGKPLHRYGVDSLVGMEIANWIFQETKVKVSMFDILASISIAEFAKRLAEKREVK</sequence>
<accession>A0AA43QV64</accession>
<dbReference type="GO" id="GO:0006633">
    <property type="term" value="P:fatty acid biosynthetic process"/>
    <property type="evidence" value="ECO:0007669"/>
    <property type="project" value="TreeGrafter"/>
</dbReference>
<evidence type="ECO:0000259" key="3">
    <source>
        <dbReference type="PROSITE" id="PS50075"/>
    </source>
</evidence>
<dbReference type="PROSITE" id="PS00012">
    <property type="entry name" value="PHOSPHOPANTETHEINE"/>
    <property type="match status" value="1"/>
</dbReference>
<dbReference type="AlphaFoldDB" id="A0AA43QV64"/>
<dbReference type="InterPro" id="IPR050091">
    <property type="entry name" value="PKS_NRPS_Biosynth_Enz"/>
</dbReference>
<dbReference type="Gene3D" id="3.40.50.720">
    <property type="entry name" value="NAD(P)-binding Rossmann-like Domain"/>
    <property type="match status" value="1"/>
</dbReference>
<dbReference type="InterPro" id="IPR020806">
    <property type="entry name" value="PKS_PP-bd"/>
</dbReference>
<keyword evidence="2" id="KW-0597">Phosphoprotein</keyword>
<organism evidence="4 5">
    <name type="scientific">Ramalina farinacea</name>
    <dbReference type="NCBI Taxonomy" id="258253"/>
    <lineage>
        <taxon>Eukaryota</taxon>
        <taxon>Fungi</taxon>
        <taxon>Dikarya</taxon>
        <taxon>Ascomycota</taxon>
        <taxon>Pezizomycotina</taxon>
        <taxon>Lecanoromycetes</taxon>
        <taxon>OSLEUM clade</taxon>
        <taxon>Lecanoromycetidae</taxon>
        <taxon>Lecanorales</taxon>
        <taxon>Lecanorineae</taxon>
        <taxon>Ramalinaceae</taxon>
        <taxon>Ramalina</taxon>
    </lineage>
</organism>
<name>A0AA43QV64_9LECA</name>
<dbReference type="PANTHER" id="PTHR43775">
    <property type="entry name" value="FATTY ACID SYNTHASE"/>
    <property type="match status" value="1"/>
</dbReference>
<evidence type="ECO:0000313" key="4">
    <source>
        <dbReference type="EMBL" id="MDI1491483.1"/>
    </source>
</evidence>
<dbReference type="SUPFAM" id="SSF47336">
    <property type="entry name" value="ACP-like"/>
    <property type="match status" value="1"/>
</dbReference>
<evidence type="ECO:0000256" key="2">
    <source>
        <dbReference type="ARBA" id="ARBA00022553"/>
    </source>
</evidence>
<evidence type="ECO:0000313" key="5">
    <source>
        <dbReference type="Proteomes" id="UP001161017"/>
    </source>
</evidence>
<dbReference type="PANTHER" id="PTHR43775:SF37">
    <property type="entry name" value="SI:DKEY-61P9.11"/>
    <property type="match status" value="1"/>
</dbReference>
<dbReference type="InterPro" id="IPR013968">
    <property type="entry name" value="PKS_KR"/>
</dbReference>
<dbReference type="GO" id="GO:0031177">
    <property type="term" value="F:phosphopantetheine binding"/>
    <property type="evidence" value="ECO:0007669"/>
    <property type="project" value="InterPro"/>
</dbReference>
<dbReference type="SUPFAM" id="SSF51735">
    <property type="entry name" value="NAD(P)-binding Rossmann-fold domains"/>
    <property type="match status" value="1"/>
</dbReference>
<dbReference type="InterPro" id="IPR036736">
    <property type="entry name" value="ACP-like_sf"/>
</dbReference>
<dbReference type="Pfam" id="PF08659">
    <property type="entry name" value="KR"/>
    <property type="match status" value="1"/>
</dbReference>
<dbReference type="GO" id="GO:0004312">
    <property type="term" value="F:fatty acid synthase activity"/>
    <property type="evidence" value="ECO:0007669"/>
    <property type="project" value="TreeGrafter"/>
</dbReference>
<dbReference type="Proteomes" id="UP001161017">
    <property type="component" value="Unassembled WGS sequence"/>
</dbReference>
<dbReference type="SMART" id="SM00823">
    <property type="entry name" value="PKS_PP"/>
    <property type="match status" value="1"/>
</dbReference>
<dbReference type="PROSITE" id="PS50075">
    <property type="entry name" value="CARRIER"/>
    <property type="match status" value="1"/>
</dbReference>
<reference evidence="4" key="1">
    <citation type="journal article" date="2023" name="Genome Biol. Evol.">
        <title>First Whole Genome Sequence and Flow Cytometry Genome Size Data for the Lichen-Forming Fungus Ramalina farinacea (Ascomycota).</title>
        <authorList>
            <person name="Llewellyn T."/>
            <person name="Mian S."/>
            <person name="Hill R."/>
            <person name="Leitch I.J."/>
            <person name="Gaya E."/>
        </authorList>
    </citation>
    <scope>NUCLEOTIDE SEQUENCE</scope>
    <source>
        <strain evidence="4">LIQ254RAFAR</strain>
    </source>
</reference>
<gene>
    <name evidence="4" type="ORF">OHK93_002692</name>
</gene>
<proteinExistence type="predicted"/>
<comment type="caution">
    <text evidence="4">The sequence shown here is derived from an EMBL/GenBank/DDBJ whole genome shotgun (WGS) entry which is preliminary data.</text>
</comment>
<protein>
    <recommendedName>
        <fullName evidence="3">Carrier domain-containing protein</fullName>
    </recommendedName>
</protein>
<dbReference type="Pfam" id="PF23297">
    <property type="entry name" value="ACP_SdgA_C"/>
    <property type="match status" value="1"/>
</dbReference>
<dbReference type="InterPro" id="IPR009081">
    <property type="entry name" value="PP-bd_ACP"/>
</dbReference>
<evidence type="ECO:0000256" key="1">
    <source>
        <dbReference type="ARBA" id="ARBA00022450"/>
    </source>
</evidence>
<dbReference type="SMART" id="SM00822">
    <property type="entry name" value="PKS_KR"/>
    <property type="match status" value="1"/>
</dbReference>
<dbReference type="InterPro" id="IPR036291">
    <property type="entry name" value="NAD(P)-bd_dom_sf"/>
</dbReference>
<keyword evidence="5" id="KW-1185">Reference proteome</keyword>
<dbReference type="InterPro" id="IPR006162">
    <property type="entry name" value="Ppantetheine_attach_site"/>
</dbReference>
<keyword evidence="1" id="KW-0596">Phosphopantetheine</keyword>
<dbReference type="EMBL" id="JAPUFD010000014">
    <property type="protein sequence ID" value="MDI1491483.1"/>
    <property type="molecule type" value="Genomic_DNA"/>
</dbReference>
<dbReference type="Gene3D" id="1.10.1200.10">
    <property type="entry name" value="ACP-like"/>
    <property type="match status" value="1"/>
</dbReference>
<dbReference type="GO" id="GO:0044550">
    <property type="term" value="P:secondary metabolite biosynthetic process"/>
    <property type="evidence" value="ECO:0007669"/>
    <property type="project" value="TreeGrafter"/>
</dbReference>